<evidence type="ECO:0000313" key="2">
    <source>
        <dbReference type="EMBL" id="KAF2883744.1"/>
    </source>
</evidence>
<reference evidence="2" key="1">
    <citation type="submission" date="2019-08" db="EMBL/GenBank/DDBJ databases">
        <title>The genome of the North American firefly Photinus pyralis.</title>
        <authorList>
            <consortium name="Photinus pyralis genome working group"/>
            <person name="Fallon T.R."/>
            <person name="Sander Lower S.E."/>
            <person name="Weng J.-K."/>
        </authorList>
    </citation>
    <scope>NUCLEOTIDE SEQUENCE</scope>
    <source>
        <strain evidence="2">TRF0915ILg1</strain>
        <tissue evidence="2">Whole body</tissue>
    </source>
</reference>
<dbReference type="AlphaFoldDB" id="A0A8K0CCT6"/>
<keyword evidence="3" id="KW-1185">Reference proteome</keyword>
<sequence>MTDRWLKTGSIVKSDENLDKQSIASSTTIPNLKPTPGGNIESCSELPSRQTGSNDKIGEKDSKMALDASFRVSYRIARSGQAHIVAENLIGPCAKDIPKCMLGEKAAKKIDLVSLSNNTVSRRINDLANNVESELLNYFAVQLDESPIRHYFKLNDFNLALQGPGVTIFNVYDRIEAMLKKFNFWIQCLQMNEYECLDSLNTILSENEIQLIENIKRDITEHLQQLQLTFKDYFPNKPIISGSNNWIHNPFQGDITSDSSLT</sequence>
<proteinExistence type="predicted"/>
<comment type="caution">
    <text evidence="2">The sequence shown here is derived from an EMBL/GenBank/DDBJ whole genome shotgun (WGS) entry which is preliminary data.</text>
</comment>
<protein>
    <submittedName>
        <fullName evidence="2">Uncharacterized protein</fullName>
    </submittedName>
</protein>
<evidence type="ECO:0000313" key="3">
    <source>
        <dbReference type="Proteomes" id="UP000801492"/>
    </source>
</evidence>
<organism evidence="2 3">
    <name type="scientific">Ignelater luminosus</name>
    <name type="common">Cucubano</name>
    <name type="synonym">Pyrophorus luminosus</name>
    <dbReference type="NCBI Taxonomy" id="2038154"/>
    <lineage>
        <taxon>Eukaryota</taxon>
        <taxon>Metazoa</taxon>
        <taxon>Ecdysozoa</taxon>
        <taxon>Arthropoda</taxon>
        <taxon>Hexapoda</taxon>
        <taxon>Insecta</taxon>
        <taxon>Pterygota</taxon>
        <taxon>Neoptera</taxon>
        <taxon>Endopterygota</taxon>
        <taxon>Coleoptera</taxon>
        <taxon>Polyphaga</taxon>
        <taxon>Elateriformia</taxon>
        <taxon>Elateroidea</taxon>
        <taxon>Elateridae</taxon>
        <taxon>Agrypninae</taxon>
        <taxon>Pyrophorini</taxon>
        <taxon>Ignelater</taxon>
    </lineage>
</organism>
<evidence type="ECO:0000256" key="1">
    <source>
        <dbReference type="SAM" id="MobiDB-lite"/>
    </source>
</evidence>
<dbReference type="EMBL" id="VTPC01090298">
    <property type="protein sequence ID" value="KAF2883744.1"/>
    <property type="molecule type" value="Genomic_DNA"/>
</dbReference>
<dbReference type="Proteomes" id="UP000801492">
    <property type="component" value="Unassembled WGS sequence"/>
</dbReference>
<accession>A0A8K0CCT6</accession>
<dbReference type="PANTHER" id="PTHR45913:SF19">
    <property type="entry name" value="LOW QUALITY PROTEIN: ZINC FINGER BED DOMAIN-CONTAINING PROTEIN 5-LIKE"/>
    <property type="match status" value="1"/>
</dbReference>
<dbReference type="OrthoDB" id="1101576at2759"/>
<feature type="compositionally biased region" description="Polar residues" evidence="1">
    <location>
        <begin position="41"/>
        <end position="54"/>
    </location>
</feature>
<dbReference type="PANTHER" id="PTHR45913">
    <property type="entry name" value="EPM2A-INTERACTING PROTEIN 1"/>
    <property type="match status" value="1"/>
</dbReference>
<name>A0A8K0CCT6_IGNLU</name>
<feature type="region of interest" description="Disordered" evidence="1">
    <location>
        <begin position="22"/>
        <end position="60"/>
    </location>
</feature>
<gene>
    <name evidence="2" type="ORF">ILUMI_22433</name>
</gene>